<protein>
    <submittedName>
        <fullName evidence="2">Uncharacterized protein</fullName>
    </submittedName>
</protein>
<organism evidence="2 3">
    <name type="scientific">Streptomyces chengmaiensis</name>
    <dbReference type="NCBI Taxonomy" id="3040919"/>
    <lineage>
        <taxon>Bacteria</taxon>
        <taxon>Bacillati</taxon>
        <taxon>Actinomycetota</taxon>
        <taxon>Actinomycetes</taxon>
        <taxon>Kitasatosporales</taxon>
        <taxon>Streptomycetaceae</taxon>
        <taxon>Streptomyces</taxon>
    </lineage>
</organism>
<feature type="region of interest" description="Disordered" evidence="1">
    <location>
        <begin position="72"/>
        <end position="91"/>
    </location>
</feature>
<dbReference type="EMBL" id="JARWBG010000029">
    <property type="protein sequence ID" value="MDH2391590.1"/>
    <property type="molecule type" value="Genomic_DNA"/>
</dbReference>
<gene>
    <name evidence="2" type="ORF">QCN29_22980</name>
</gene>
<dbReference type="RefSeq" id="WP_279930486.1">
    <property type="nucleotide sequence ID" value="NZ_JARWBG010000029.1"/>
</dbReference>
<dbReference type="Proteomes" id="UP001223144">
    <property type="component" value="Unassembled WGS sequence"/>
</dbReference>
<evidence type="ECO:0000313" key="2">
    <source>
        <dbReference type="EMBL" id="MDH2391590.1"/>
    </source>
</evidence>
<evidence type="ECO:0000256" key="1">
    <source>
        <dbReference type="SAM" id="MobiDB-lite"/>
    </source>
</evidence>
<comment type="caution">
    <text evidence="2">The sequence shown here is derived from an EMBL/GenBank/DDBJ whole genome shotgun (WGS) entry which is preliminary data.</text>
</comment>
<feature type="compositionally biased region" description="Low complexity" evidence="1">
    <location>
        <begin position="72"/>
        <end position="84"/>
    </location>
</feature>
<proteinExistence type="predicted"/>
<sequence length="678" mass="74254">MSAITTTPAQVGNGKAVHYVRKDAFHSHTIGCGRPVSRELTAQDAADRKACGPCKRAVEVLATEPPALTEAPAADAAEQAPAAPAEDDQAAKVADIERRVRPLDADTVTAATTFDPELTYYTDGTRVVMRAKDTERTGTTFGMADGAAPYAYQAVRWDDGGADLVAPHVLHRADQNDRARRQELVTEVATRTLVMASHITAHSSQSVDLPDGERIAWTFRTGRGARARYHWVSARNVLSLGDGSEYRWQAEQSACLARRTGLDEAPMAEHIAVVTAEPTEVLERMLAALDQDTVQLKEDGAARWAVVRGGTFLGTVHDEGARMRRGRYAAWAPYAERRDGKVGFHHDLDAARDAVAQAWPVEVTEIAGELGVPVTQVLEVAEQVDQEWKAQGRRAVLRAQAYAGTDSRVTQAAAAEVRRRLEVPFHGPADYDGPRGLCGYDDHTAPLLSSGKLAEHDRQQGVMWGCPGSCRPGRGSREELTMRDTTAVFYNPPRPRGLACHVKDGDLVVVDGQAMEVKGLQVDKSTNAHVWLVLDGISAGPLRFTLEDRLEYRRRVRRVDVPCRECRVYVVMEVDEAVDGVPNTRLCGLCDRPQPDEMTEDQARARVAGTYPHAEAFQAERTEHGRLTGYTFRAGRLHSARYGWITPAGTYAKALEAYRSQAAAMLPMAVRDEQAARP</sequence>
<evidence type="ECO:0000313" key="3">
    <source>
        <dbReference type="Proteomes" id="UP001223144"/>
    </source>
</evidence>
<accession>A0ABT6HSA8</accession>
<reference evidence="2 3" key="1">
    <citation type="submission" date="2023-04" db="EMBL/GenBank/DDBJ databases">
        <title>Streptomyces chengmaiensis sp. nov. isolated from the stem of mangrove plant in Hainan.</title>
        <authorList>
            <person name="Huang X."/>
            <person name="Zhou S."/>
            <person name="Chu X."/>
            <person name="Xie Y."/>
            <person name="Lin Y."/>
        </authorList>
    </citation>
    <scope>NUCLEOTIDE SEQUENCE [LARGE SCALE GENOMIC DNA]</scope>
    <source>
        <strain evidence="2 3">HNM0663</strain>
    </source>
</reference>
<keyword evidence="3" id="KW-1185">Reference proteome</keyword>
<name>A0ABT6HSA8_9ACTN</name>